<feature type="region of interest" description="Disordered" evidence="10">
    <location>
        <begin position="665"/>
        <end position="709"/>
    </location>
</feature>
<name>A0A2B7XPV2_POLH7</name>
<dbReference type="OrthoDB" id="5394106at2759"/>
<dbReference type="InterPro" id="IPR011515">
    <property type="entry name" value="Shugoshin_C"/>
</dbReference>
<dbReference type="Pfam" id="PF07558">
    <property type="entry name" value="Shugoshin_N"/>
    <property type="match status" value="1"/>
</dbReference>
<keyword evidence="7" id="KW-0131">Cell cycle</keyword>
<feature type="domain" description="Shugoshin N-terminal coiled-coil" evidence="12">
    <location>
        <begin position="17"/>
        <end position="61"/>
    </location>
</feature>
<comment type="similarity">
    <text evidence="2">Belongs to the shugoshin family.</text>
</comment>
<evidence type="ECO:0000256" key="1">
    <source>
        <dbReference type="ARBA" id="ARBA00004584"/>
    </source>
</evidence>
<feature type="compositionally biased region" description="Basic and acidic residues" evidence="10">
    <location>
        <begin position="356"/>
        <end position="386"/>
    </location>
</feature>
<dbReference type="GO" id="GO:0005634">
    <property type="term" value="C:nucleus"/>
    <property type="evidence" value="ECO:0007669"/>
    <property type="project" value="InterPro"/>
</dbReference>
<protein>
    <recommendedName>
        <fullName evidence="15">Shugoshin N-terminal coiled-coil domain-containing protein</fullName>
    </recommendedName>
</protein>
<dbReference type="Pfam" id="PF07557">
    <property type="entry name" value="Shugoshin_C"/>
    <property type="match status" value="1"/>
</dbReference>
<comment type="caution">
    <text evidence="13">The sequence shown here is derived from an EMBL/GenBank/DDBJ whole genome shotgun (WGS) entry which is preliminary data.</text>
</comment>
<dbReference type="GO" id="GO:0051301">
    <property type="term" value="P:cell division"/>
    <property type="evidence" value="ECO:0007669"/>
    <property type="project" value="UniProtKB-KW"/>
</dbReference>
<evidence type="ECO:0000256" key="3">
    <source>
        <dbReference type="ARBA" id="ARBA00022454"/>
    </source>
</evidence>
<keyword evidence="5" id="KW-0159">Chromosome partition</keyword>
<keyword evidence="4" id="KW-0132">Cell division</keyword>
<evidence type="ECO:0000256" key="4">
    <source>
        <dbReference type="ARBA" id="ARBA00022618"/>
    </source>
</evidence>
<feature type="region of interest" description="Disordered" evidence="10">
    <location>
        <begin position="184"/>
        <end position="254"/>
    </location>
</feature>
<evidence type="ECO:0008006" key="15">
    <source>
        <dbReference type="Google" id="ProtNLM"/>
    </source>
</evidence>
<feature type="compositionally biased region" description="Basic residues" evidence="10">
    <location>
        <begin position="574"/>
        <end position="584"/>
    </location>
</feature>
<proteinExistence type="inferred from homology"/>
<dbReference type="AlphaFoldDB" id="A0A2B7XPV2"/>
<feature type="compositionally biased region" description="Basic and acidic residues" evidence="10">
    <location>
        <begin position="493"/>
        <end position="508"/>
    </location>
</feature>
<gene>
    <name evidence="13" type="ORF">AJ80_06192</name>
</gene>
<evidence type="ECO:0000259" key="12">
    <source>
        <dbReference type="Pfam" id="PF07558"/>
    </source>
</evidence>
<reference evidence="13 14" key="1">
    <citation type="submission" date="2017-10" db="EMBL/GenBank/DDBJ databases">
        <title>Comparative genomics in systemic dimorphic fungi from Ajellomycetaceae.</title>
        <authorList>
            <person name="Munoz J.F."/>
            <person name="Mcewen J.G."/>
            <person name="Clay O.K."/>
            <person name="Cuomo C.A."/>
        </authorList>
    </citation>
    <scope>NUCLEOTIDE SEQUENCE [LARGE SCALE GENOMIC DNA]</scope>
    <source>
        <strain evidence="13 14">UAMH7299</strain>
    </source>
</reference>
<dbReference type="InterPro" id="IPR011516">
    <property type="entry name" value="Shugoshin_N"/>
</dbReference>
<keyword evidence="14" id="KW-1185">Reference proteome</keyword>
<evidence type="ECO:0000313" key="14">
    <source>
        <dbReference type="Proteomes" id="UP000224634"/>
    </source>
</evidence>
<keyword evidence="6 9" id="KW-0175">Coiled coil</keyword>
<evidence type="ECO:0000256" key="10">
    <source>
        <dbReference type="SAM" id="MobiDB-lite"/>
    </source>
</evidence>
<evidence type="ECO:0000256" key="7">
    <source>
        <dbReference type="ARBA" id="ARBA00023306"/>
    </source>
</evidence>
<keyword evidence="8" id="KW-0137">Centromere</keyword>
<evidence type="ECO:0000313" key="13">
    <source>
        <dbReference type="EMBL" id="PGH13804.1"/>
    </source>
</evidence>
<feature type="compositionally biased region" description="Basic and acidic residues" evidence="10">
    <location>
        <begin position="340"/>
        <end position="350"/>
    </location>
</feature>
<keyword evidence="3" id="KW-0158">Chromosome</keyword>
<feature type="domain" description="Shugoshin C-terminal" evidence="11">
    <location>
        <begin position="439"/>
        <end position="461"/>
    </location>
</feature>
<feature type="region of interest" description="Disordered" evidence="10">
    <location>
        <begin position="112"/>
        <end position="154"/>
    </location>
</feature>
<organism evidence="13 14">
    <name type="scientific">Polytolypa hystricis (strain UAMH7299)</name>
    <dbReference type="NCBI Taxonomy" id="1447883"/>
    <lineage>
        <taxon>Eukaryota</taxon>
        <taxon>Fungi</taxon>
        <taxon>Dikarya</taxon>
        <taxon>Ascomycota</taxon>
        <taxon>Pezizomycotina</taxon>
        <taxon>Eurotiomycetes</taxon>
        <taxon>Eurotiomycetidae</taxon>
        <taxon>Onygenales</taxon>
        <taxon>Onygenales incertae sedis</taxon>
        <taxon>Polytolypa</taxon>
    </lineage>
</organism>
<dbReference type="GO" id="GO:0045132">
    <property type="term" value="P:meiotic chromosome segregation"/>
    <property type="evidence" value="ECO:0007669"/>
    <property type="project" value="InterPro"/>
</dbReference>
<dbReference type="Proteomes" id="UP000224634">
    <property type="component" value="Unassembled WGS sequence"/>
</dbReference>
<feature type="compositionally biased region" description="Low complexity" evidence="10">
    <location>
        <begin position="424"/>
        <end position="439"/>
    </location>
</feature>
<dbReference type="GO" id="GO:0000779">
    <property type="term" value="C:condensed chromosome, centromeric region"/>
    <property type="evidence" value="ECO:0007669"/>
    <property type="project" value="UniProtKB-ARBA"/>
</dbReference>
<sequence length="709" mass="78695">MARLNDLPAAAESFDSLKRRFIRQNREIARANSIQSLRIRGLEAEVARLLAENVSLREEVISVNHELDRCRPNKRLDQEIDDIKGKLDAKLAELGGLLTDLGQLPRKVERMTERNGKPNNGGFQEGPGSYFRRSSIKGCRGSPGTDEGRLPAILEDRSYPRLSLSNADSTEDQDVNESVLDFERTLNDVPATSEWNNPWPGAEDTTPEGVDGRAVQVQEQPARRKRRDSSLLKDINLNPEPGSKQQDTSPPFLAKSGYKRKLCVRDEEDSIFQRADELDGFQFTRLSEASLQTKNENPIPQEPMGKPQRKERQPTRRALGPKSTNASIASPTKMLSSAKSRPDSDKESYRPPKSIDQAESKRTKATDRVRSIKQSKPDIVEIHLPEDVGPNEEVSCDPSELSAAHETFFLQPADPQQHLNDADTSSVPNPTPVPSSSARQSRRSRGPVSYAEPNLRDKMRRPTKDFADAVSGEDRFRRTSKPYSEGEGWEIGSARKMEQSGSKKKESDEAISSHIGPASPLESKQEKWMVQLPSNVMTDRKGRTLPEQKHELGPGDDEGPSTSSIAISTLIGGSKRRTHGKQQKHASYDIDCRQPPENIADDDPVVSKEAKGPSSRSRRAQSSSLLNSLQDSVVDAEEIIYAAAPVENETGKRRSAKHAHDMFDVTSQKTTRRTSQAVSANVGSDISQTGGETQRSQRAAAMRRRSMML</sequence>
<feature type="compositionally biased region" description="Basic and acidic residues" evidence="10">
    <location>
        <begin position="454"/>
        <end position="477"/>
    </location>
</feature>
<evidence type="ECO:0000256" key="5">
    <source>
        <dbReference type="ARBA" id="ARBA00022829"/>
    </source>
</evidence>
<feature type="compositionally biased region" description="Polar residues" evidence="10">
    <location>
        <begin position="322"/>
        <end position="339"/>
    </location>
</feature>
<feature type="compositionally biased region" description="Basic and acidic residues" evidence="10">
    <location>
        <begin position="538"/>
        <end position="553"/>
    </location>
</feature>
<feature type="coiled-coil region" evidence="9">
    <location>
        <begin position="39"/>
        <end position="93"/>
    </location>
</feature>
<evidence type="ECO:0000256" key="9">
    <source>
        <dbReference type="SAM" id="Coils"/>
    </source>
</evidence>
<evidence type="ECO:0000256" key="8">
    <source>
        <dbReference type="ARBA" id="ARBA00023328"/>
    </source>
</evidence>
<comment type="subcellular location">
    <subcellularLocation>
        <location evidence="1">Chromosome</location>
        <location evidence="1">Centromere</location>
    </subcellularLocation>
</comment>
<accession>A0A2B7XPV2</accession>
<feature type="compositionally biased region" description="Polar residues" evidence="10">
    <location>
        <begin position="665"/>
        <end position="693"/>
    </location>
</feature>
<feature type="region of interest" description="Disordered" evidence="10">
    <location>
        <begin position="290"/>
        <end position="628"/>
    </location>
</feature>
<dbReference type="STRING" id="1447883.A0A2B7XPV2"/>
<evidence type="ECO:0000256" key="6">
    <source>
        <dbReference type="ARBA" id="ARBA00023054"/>
    </source>
</evidence>
<dbReference type="EMBL" id="PDNA01000100">
    <property type="protein sequence ID" value="PGH13804.1"/>
    <property type="molecule type" value="Genomic_DNA"/>
</dbReference>
<evidence type="ECO:0000256" key="2">
    <source>
        <dbReference type="ARBA" id="ARBA00010845"/>
    </source>
</evidence>
<evidence type="ECO:0000259" key="11">
    <source>
        <dbReference type="Pfam" id="PF07557"/>
    </source>
</evidence>